<reference evidence="9 10" key="1">
    <citation type="submission" date="2019-09" db="EMBL/GenBank/DDBJ databases">
        <title>Draft genome sequence of Ginsengibacter sp. BR5-29.</title>
        <authorList>
            <person name="Im W.-T."/>
        </authorList>
    </citation>
    <scope>NUCLEOTIDE SEQUENCE [LARGE SCALE GENOMIC DNA]</scope>
    <source>
        <strain evidence="9 10">BR5-29</strain>
    </source>
</reference>
<dbReference type="InterPro" id="IPR000298">
    <property type="entry name" value="Cyt_c_oxidase-like_su3"/>
</dbReference>
<keyword evidence="5 7" id="KW-0472">Membrane</keyword>
<dbReference type="EMBL" id="VYQF01000001">
    <property type="protein sequence ID" value="KAA9042033.1"/>
    <property type="molecule type" value="Genomic_DNA"/>
</dbReference>
<evidence type="ECO:0000256" key="2">
    <source>
        <dbReference type="ARBA" id="ARBA00010581"/>
    </source>
</evidence>
<evidence type="ECO:0000256" key="3">
    <source>
        <dbReference type="ARBA" id="ARBA00022692"/>
    </source>
</evidence>
<dbReference type="SUPFAM" id="SSF81452">
    <property type="entry name" value="Cytochrome c oxidase subunit III-like"/>
    <property type="match status" value="1"/>
</dbReference>
<feature type="transmembrane region" description="Helical" evidence="7">
    <location>
        <begin position="84"/>
        <end position="104"/>
    </location>
</feature>
<evidence type="ECO:0000313" key="9">
    <source>
        <dbReference type="EMBL" id="KAA9042033.1"/>
    </source>
</evidence>
<evidence type="ECO:0000256" key="5">
    <source>
        <dbReference type="ARBA" id="ARBA00023136"/>
    </source>
</evidence>
<dbReference type="AlphaFoldDB" id="A0A5J5INY1"/>
<keyword evidence="10" id="KW-1185">Reference proteome</keyword>
<evidence type="ECO:0000313" key="10">
    <source>
        <dbReference type="Proteomes" id="UP000326903"/>
    </source>
</evidence>
<dbReference type="Proteomes" id="UP000326903">
    <property type="component" value="Unassembled WGS sequence"/>
</dbReference>
<dbReference type="InterPro" id="IPR024791">
    <property type="entry name" value="Cyt_c/ubiquinol_Oxase_su3"/>
</dbReference>
<proteinExistence type="inferred from homology"/>
<evidence type="ECO:0000256" key="4">
    <source>
        <dbReference type="ARBA" id="ARBA00022989"/>
    </source>
</evidence>
<dbReference type="PANTHER" id="PTHR11403">
    <property type="entry name" value="CYTOCHROME C OXIDASE SUBUNIT III"/>
    <property type="match status" value="1"/>
</dbReference>
<sequence>MIAVMKQENKRIHPHKFTLWIALASIIMMFTGLTSAYIIKRNLANWITFELPQIFWYSTAVIIISSITIIISRNYFRQRQMKQYRLWLAITLVLGIAFVLMQYIGFTQLWHSGITLTKNVSFSFLYILVGLHALHVIGGVVALGIVLVKAYSPRVKTYNIVPVDLINTYWHFVDLLWIYLLIFLSMIR</sequence>
<dbReference type="InterPro" id="IPR035973">
    <property type="entry name" value="Cyt_c_oxidase_su3-like_sf"/>
</dbReference>
<evidence type="ECO:0000256" key="1">
    <source>
        <dbReference type="ARBA" id="ARBA00004141"/>
    </source>
</evidence>
<feature type="transmembrane region" description="Helical" evidence="7">
    <location>
        <begin position="54"/>
        <end position="72"/>
    </location>
</feature>
<evidence type="ECO:0000256" key="6">
    <source>
        <dbReference type="RuleBase" id="RU003376"/>
    </source>
</evidence>
<comment type="similarity">
    <text evidence="2 6">Belongs to the cytochrome c oxidase subunit 3 family.</text>
</comment>
<evidence type="ECO:0000256" key="7">
    <source>
        <dbReference type="SAM" id="Phobius"/>
    </source>
</evidence>
<name>A0A5J5INY1_9BACT</name>
<dbReference type="GO" id="GO:0004129">
    <property type="term" value="F:cytochrome-c oxidase activity"/>
    <property type="evidence" value="ECO:0007669"/>
    <property type="project" value="InterPro"/>
</dbReference>
<dbReference type="GO" id="GO:0019646">
    <property type="term" value="P:aerobic electron transport chain"/>
    <property type="evidence" value="ECO:0007669"/>
    <property type="project" value="InterPro"/>
</dbReference>
<comment type="caution">
    <text evidence="9">The sequence shown here is derived from an EMBL/GenBank/DDBJ whole genome shotgun (WGS) entry which is preliminary data.</text>
</comment>
<feature type="transmembrane region" description="Helical" evidence="7">
    <location>
        <begin position="124"/>
        <end position="148"/>
    </location>
</feature>
<protein>
    <submittedName>
        <fullName evidence="9">Heme-copper oxidase subunit III</fullName>
    </submittedName>
</protein>
<feature type="transmembrane region" description="Helical" evidence="7">
    <location>
        <begin position="20"/>
        <end position="39"/>
    </location>
</feature>
<organism evidence="9 10">
    <name type="scientific">Ginsengibacter hankyongi</name>
    <dbReference type="NCBI Taxonomy" id="2607284"/>
    <lineage>
        <taxon>Bacteria</taxon>
        <taxon>Pseudomonadati</taxon>
        <taxon>Bacteroidota</taxon>
        <taxon>Chitinophagia</taxon>
        <taxon>Chitinophagales</taxon>
        <taxon>Chitinophagaceae</taxon>
        <taxon>Ginsengibacter</taxon>
    </lineage>
</organism>
<gene>
    <name evidence="9" type="ORF">FW778_08455</name>
</gene>
<dbReference type="PROSITE" id="PS50253">
    <property type="entry name" value="COX3"/>
    <property type="match status" value="1"/>
</dbReference>
<dbReference type="PANTHER" id="PTHR11403:SF10">
    <property type="entry name" value="CYTOCHROME C OXIDASE"/>
    <property type="match status" value="1"/>
</dbReference>
<keyword evidence="4 7" id="KW-1133">Transmembrane helix</keyword>
<comment type="subcellular location">
    <subcellularLocation>
        <location evidence="6">Cell membrane</location>
        <topology evidence="6">Multi-pass membrane protein</topology>
    </subcellularLocation>
    <subcellularLocation>
        <location evidence="1">Membrane</location>
        <topology evidence="1">Multi-pass membrane protein</topology>
    </subcellularLocation>
</comment>
<evidence type="ECO:0000259" key="8">
    <source>
        <dbReference type="PROSITE" id="PS50253"/>
    </source>
</evidence>
<feature type="transmembrane region" description="Helical" evidence="7">
    <location>
        <begin position="169"/>
        <end position="187"/>
    </location>
</feature>
<dbReference type="InterPro" id="IPR013833">
    <property type="entry name" value="Cyt_c_oxidase_su3_a-hlx"/>
</dbReference>
<feature type="domain" description="Heme-copper oxidase subunit III family profile" evidence="8">
    <location>
        <begin position="16"/>
        <end position="188"/>
    </location>
</feature>
<dbReference type="Pfam" id="PF00510">
    <property type="entry name" value="COX3"/>
    <property type="match status" value="1"/>
</dbReference>
<keyword evidence="3 6" id="KW-0812">Transmembrane</keyword>
<dbReference type="GO" id="GO:0005886">
    <property type="term" value="C:plasma membrane"/>
    <property type="evidence" value="ECO:0007669"/>
    <property type="project" value="UniProtKB-SubCell"/>
</dbReference>
<dbReference type="Gene3D" id="1.20.120.80">
    <property type="entry name" value="Cytochrome c oxidase, subunit III, four-helix bundle"/>
    <property type="match status" value="1"/>
</dbReference>
<accession>A0A5J5INY1</accession>